<proteinExistence type="predicted"/>
<protein>
    <submittedName>
        <fullName evidence="1">Uncharacterized protein</fullName>
    </submittedName>
</protein>
<keyword evidence="2" id="KW-1185">Reference proteome</keyword>
<evidence type="ECO:0000313" key="1">
    <source>
        <dbReference type="EMBL" id="MBB6494037.1"/>
    </source>
</evidence>
<reference evidence="1 2" key="1">
    <citation type="submission" date="2020-08" db="EMBL/GenBank/DDBJ databases">
        <title>Genomic Encyclopedia of Type Strains, Phase IV (KMG-V): Genome sequencing to study the core and pangenomes of soil and plant-associated prokaryotes.</title>
        <authorList>
            <person name="Whitman W."/>
        </authorList>
    </citation>
    <scope>NUCLEOTIDE SEQUENCE [LARGE SCALE GENOMIC DNA]</scope>
    <source>
        <strain evidence="1 2">SEMIA 4059</strain>
    </source>
</reference>
<dbReference type="Proteomes" id="UP000526625">
    <property type="component" value="Unassembled WGS sequence"/>
</dbReference>
<name>A0ABR6R4B7_RHITR</name>
<sequence>MISLNKDKHDNKWEPYEGYPDEHTLGNFIDRLVAIWPHCEYVNQHHPSGEDGNVEIVTNVQSLMHVTQYFIVQLLGVL</sequence>
<comment type="caution">
    <text evidence="1">The sequence shown here is derived from an EMBL/GenBank/DDBJ whole genome shotgun (WGS) entry which is preliminary data.</text>
</comment>
<evidence type="ECO:0000313" key="2">
    <source>
        <dbReference type="Proteomes" id="UP000526625"/>
    </source>
</evidence>
<organism evidence="1 2">
    <name type="scientific">Rhizobium tropici</name>
    <dbReference type="NCBI Taxonomy" id="398"/>
    <lineage>
        <taxon>Bacteria</taxon>
        <taxon>Pseudomonadati</taxon>
        <taxon>Pseudomonadota</taxon>
        <taxon>Alphaproteobacteria</taxon>
        <taxon>Hyphomicrobiales</taxon>
        <taxon>Rhizobiaceae</taxon>
        <taxon>Rhizobium/Agrobacterium group</taxon>
        <taxon>Rhizobium</taxon>
    </lineage>
</organism>
<accession>A0ABR6R4B7</accession>
<gene>
    <name evidence="1" type="ORF">GGD45_004474</name>
</gene>
<dbReference type="EMBL" id="JACHBF010000014">
    <property type="protein sequence ID" value="MBB6494037.1"/>
    <property type="molecule type" value="Genomic_DNA"/>
</dbReference>